<protein>
    <submittedName>
        <fullName evidence="4">S-layer homology domain-containing protein</fullName>
    </submittedName>
</protein>
<proteinExistence type="predicted"/>
<keyword evidence="5" id="KW-1185">Reference proteome</keyword>
<feature type="domain" description="SLH" evidence="3">
    <location>
        <begin position="358"/>
        <end position="419"/>
    </location>
</feature>
<evidence type="ECO:0000256" key="2">
    <source>
        <dbReference type="SAM" id="Phobius"/>
    </source>
</evidence>
<dbReference type="InterPro" id="IPR001119">
    <property type="entry name" value="SLH_dom"/>
</dbReference>
<comment type="caution">
    <text evidence="4">The sequence shown here is derived from an EMBL/GenBank/DDBJ whole genome shotgun (WGS) entry which is preliminary data.</text>
</comment>
<reference evidence="4 5" key="1">
    <citation type="submission" date="2023-04" db="EMBL/GenBank/DDBJ databases">
        <title>Fusibacter bizertensis strain WBS, isolated from littoral bottom sediments of the Arctic seas - biochemical and genomic analysis.</title>
        <authorList>
            <person name="Brioukhanov A.L."/>
        </authorList>
    </citation>
    <scope>NUCLEOTIDE SEQUENCE [LARGE SCALE GENOMIC DNA]</scope>
    <source>
        <strain evidence="4 5">WBS</strain>
    </source>
</reference>
<evidence type="ECO:0000259" key="3">
    <source>
        <dbReference type="PROSITE" id="PS51272"/>
    </source>
</evidence>
<feature type="transmembrane region" description="Helical" evidence="2">
    <location>
        <begin position="12"/>
        <end position="31"/>
    </location>
</feature>
<dbReference type="RefSeq" id="WP_281095310.1">
    <property type="nucleotide sequence ID" value="NZ_JARYZI010000012.1"/>
</dbReference>
<sequence>MKTKIEILKKTSILTLMLIMIMVSAVTNLNFAANPGESTLAEGESFGTLMGTLDGDLAGRADRNAGKANTANQSIPSSTSLVTKYQLNKDSSMFQNAFIAAYRAAFEIAYNTGYRTVNIDEYSSPFEMGYDHGSQAGSVQGQLSAMIDFVQGKTDDWSRAYNNYLREGSLSARYFLDRESIAYKNYFTSGYREAFMNSYIETFQIKNLETEVRNKNARLISMNEDTLYFDEEYIHFSLGVSESEMRTPLSLYFPTATVYQPTYFATFKTQNSFNYENSKYTPVSSKYTVSVMNASGSVLLRKPITLTFEYYGSERAGIYQWIGSKWVYQFTTLSDQELSIEIPAGTYGGGEYAIFIDEDYKTVDDINFNWAYKEIYTLMRRDVISDDEMFSPNAKITRAELATFMYNTLANVDPMRTSVPTIKDSSTLGTAKKAVEYMVGKRYLTLDSSSNFNPNQTVSYHEIENMLSKMFLRNMSWKEVSNKMLMEKFARSQGASDINAAITKAEVAYMITVFFR</sequence>
<organism evidence="4 5">
    <name type="scientific">Fusibacter bizertensis</name>
    <dbReference type="NCBI Taxonomy" id="1488331"/>
    <lineage>
        <taxon>Bacteria</taxon>
        <taxon>Bacillati</taxon>
        <taxon>Bacillota</taxon>
        <taxon>Clostridia</taxon>
        <taxon>Eubacteriales</taxon>
        <taxon>Eubacteriales Family XII. Incertae Sedis</taxon>
        <taxon>Fusibacter</taxon>
    </lineage>
</organism>
<dbReference type="EMBL" id="JARYZI010000012">
    <property type="protein sequence ID" value="MDH8679413.1"/>
    <property type="molecule type" value="Genomic_DNA"/>
</dbReference>
<evidence type="ECO:0000313" key="5">
    <source>
        <dbReference type="Proteomes" id="UP001158045"/>
    </source>
</evidence>
<evidence type="ECO:0000313" key="4">
    <source>
        <dbReference type="EMBL" id="MDH8679413.1"/>
    </source>
</evidence>
<dbReference type="Proteomes" id="UP001158045">
    <property type="component" value="Unassembled WGS sequence"/>
</dbReference>
<keyword evidence="2" id="KW-0812">Transmembrane</keyword>
<accession>A0ABT6NG56</accession>
<gene>
    <name evidence="4" type="ORF">QE109_14740</name>
</gene>
<name>A0ABT6NG56_9FIRM</name>
<dbReference type="Pfam" id="PF00395">
    <property type="entry name" value="SLH"/>
    <property type="match status" value="1"/>
</dbReference>
<dbReference type="PROSITE" id="PS51272">
    <property type="entry name" value="SLH"/>
    <property type="match status" value="1"/>
</dbReference>
<keyword evidence="2" id="KW-0472">Membrane</keyword>
<keyword evidence="2" id="KW-1133">Transmembrane helix</keyword>
<evidence type="ECO:0000256" key="1">
    <source>
        <dbReference type="ARBA" id="ARBA00022737"/>
    </source>
</evidence>
<keyword evidence="1" id="KW-0677">Repeat</keyword>